<dbReference type="KEGG" id="aup:AsAng_0011590"/>
<dbReference type="EMBL" id="AP026867">
    <property type="protein sequence ID" value="BDS10451.1"/>
    <property type="molecule type" value="Genomic_DNA"/>
</dbReference>
<gene>
    <name evidence="2" type="ORF">AsAng_0011590</name>
</gene>
<dbReference type="AlphaFoldDB" id="A0A916DRW8"/>
<dbReference type="InterPro" id="IPR011990">
    <property type="entry name" value="TPR-like_helical_dom_sf"/>
</dbReference>
<dbReference type="SMART" id="SM00028">
    <property type="entry name" value="TPR"/>
    <property type="match status" value="3"/>
</dbReference>
<organism evidence="2 3">
    <name type="scientific">Aureispira anguillae</name>
    <dbReference type="NCBI Taxonomy" id="2864201"/>
    <lineage>
        <taxon>Bacteria</taxon>
        <taxon>Pseudomonadati</taxon>
        <taxon>Bacteroidota</taxon>
        <taxon>Saprospiria</taxon>
        <taxon>Saprospirales</taxon>
        <taxon>Saprospiraceae</taxon>
        <taxon>Aureispira</taxon>
    </lineage>
</organism>
<accession>A0A916DRW8</accession>
<evidence type="ECO:0000313" key="3">
    <source>
        <dbReference type="Proteomes" id="UP001060919"/>
    </source>
</evidence>
<sequence length="343" mass="40509">MNLPIITLLLFLSCTTFAQKIHEPAEIFEILEKSKLNYNIQQLEDNIPVKDHTLNLNTGDYYRKAEANSIMTMKVELSEQTFSIKEKAEKYFREQNYSAARKMYEEVLEIHPEYSKIITYIGQTYHSQGEPKKAIEYFKKAINNNYLDYMAHWFLGKYYLENNQPNKAIDEIITAHILNRNHILIKKDLATVLRKLGYKFEDWTFTPQIKISQPDSQNVKIGFKSEWAGYAFAKAVWAYEPNYKKSMGVKEDGISILEEKESLLGLYVGNINNKKFAKTPMFIALKNSIKNRQFDEFILYEIFIVETPFIAYQFPKELILKIKKYILESRCKFSKKKQKRKKR</sequence>
<dbReference type="RefSeq" id="WP_264791761.1">
    <property type="nucleotide sequence ID" value="NZ_AP026867.1"/>
</dbReference>
<keyword evidence="3" id="KW-1185">Reference proteome</keyword>
<protein>
    <submittedName>
        <fullName evidence="2">Tetratricopeptide repeat protein</fullName>
    </submittedName>
</protein>
<reference evidence="2" key="1">
    <citation type="submission" date="2022-09" db="EMBL/GenBank/DDBJ databases">
        <title>Aureispira anguillicida sp. nov., isolated from Leptocephalus of Japanese eel Anguilla japonica.</title>
        <authorList>
            <person name="Yuasa K."/>
            <person name="Mekata T."/>
            <person name="Ikunari K."/>
        </authorList>
    </citation>
    <scope>NUCLEOTIDE SEQUENCE</scope>
    <source>
        <strain evidence="2">EL160426</strain>
    </source>
</reference>
<dbReference type="InterPro" id="IPR019734">
    <property type="entry name" value="TPR_rpt"/>
</dbReference>
<feature type="signal peptide" evidence="1">
    <location>
        <begin position="1"/>
        <end position="18"/>
    </location>
</feature>
<evidence type="ECO:0000256" key="1">
    <source>
        <dbReference type="SAM" id="SignalP"/>
    </source>
</evidence>
<dbReference type="SUPFAM" id="SSF48452">
    <property type="entry name" value="TPR-like"/>
    <property type="match status" value="1"/>
</dbReference>
<proteinExistence type="predicted"/>
<keyword evidence="1" id="KW-0732">Signal</keyword>
<evidence type="ECO:0000313" key="2">
    <source>
        <dbReference type="EMBL" id="BDS10451.1"/>
    </source>
</evidence>
<dbReference type="Proteomes" id="UP001060919">
    <property type="component" value="Chromosome"/>
</dbReference>
<dbReference type="Pfam" id="PF14559">
    <property type="entry name" value="TPR_19"/>
    <property type="match status" value="1"/>
</dbReference>
<name>A0A916DRW8_9BACT</name>
<dbReference type="Gene3D" id="1.25.40.10">
    <property type="entry name" value="Tetratricopeptide repeat domain"/>
    <property type="match status" value="1"/>
</dbReference>
<feature type="chain" id="PRO_5037252954" evidence="1">
    <location>
        <begin position="19"/>
        <end position="343"/>
    </location>
</feature>